<dbReference type="AlphaFoldDB" id="A0ABD3LET3"/>
<dbReference type="Gene3D" id="1.10.238.10">
    <property type="entry name" value="EF-hand"/>
    <property type="match status" value="1"/>
</dbReference>
<keyword evidence="3" id="KW-1185">Reference proteome</keyword>
<dbReference type="PANTHER" id="PTHR34574:SF12">
    <property type="entry name" value="CALCIUM-BINDING EF HAND FAMILY PROTEIN"/>
    <property type="match status" value="1"/>
</dbReference>
<sequence length="182" mass="20332">MTVLFLNDQTILDFIDDGEAFGQCAAERFQKLDVDGDGLLSRDQLRWSCTASDHERDADEGADELFGAALDRCGEDKDGMIDPEGFKGFVMEIMLALARGIGGVPVAMVVQEDSLFIKAVEHELEQRWKKVPSAATIVSTPRSSAKERKNKARLGLFLCFCGERSDKHHSHEQVHHHQEMDI</sequence>
<protein>
    <recommendedName>
        <fullName evidence="1">EF-hand domain-containing protein</fullName>
    </recommendedName>
</protein>
<dbReference type="Proteomes" id="UP001634007">
    <property type="component" value="Unassembled WGS sequence"/>
</dbReference>
<evidence type="ECO:0000313" key="2">
    <source>
        <dbReference type="EMBL" id="KAL3750325.1"/>
    </source>
</evidence>
<proteinExistence type="predicted"/>
<feature type="domain" description="EF-hand" evidence="1">
    <location>
        <begin position="20"/>
        <end position="55"/>
    </location>
</feature>
<accession>A0ABD3LET3</accession>
<dbReference type="InterPro" id="IPR011992">
    <property type="entry name" value="EF-hand-dom_pair"/>
</dbReference>
<dbReference type="EMBL" id="JBJKBG010000002">
    <property type="protein sequence ID" value="KAL3750325.1"/>
    <property type="molecule type" value="Genomic_DNA"/>
</dbReference>
<comment type="caution">
    <text evidence="2">The sequence shown here is derived from an EMBL/GenBank/DDBJ whole genome shotgun (WGS) entry which is preliminary data.</text>
</comment>
<evidence type="ECO:0000259" key="1">
    <source>
        <dbReference type="PROSITE" id="PS50222"/>
    </source>
</evidence>
<dbReference type="SUPFAM" id="SSF47473">
    <property type="entry name" value="EF-hand"/>
    <property type="match status" value="1"/>
</dbReference>
<dbReference type="PANTHER" id="PTHR34574">
    <property type="entry name" value="CALCIUM-BINDING EF-HAND FAMILY PROTEIN-RELATED"/>
    <property type="match status" value="1"/>
</dbReference>
<gene>
    <name evidence="2" type="ORF">ACJRO7_011337</name>
</gene>
<dbReference type="PROSITE" id="PS50222">
    <property type="entry name" value="EF_HAND_2"/>
    <property type="match status" value="1"/>
</dbReference>
<organism evidence="2 3">
    <name type="scientific">Eucalyptus globulus</name>
    <name type="common">Tasmanian blue gum</name>
    <dbReference type="NCBI Taxonomy" id="34317"/>
    <lineage>
        <taxon>Eukaryota</taxon>
        <taxon>Viridiplantae</taxon>
        <taxon>Streptophyta</taxon>
        <taxon>Embryophyta</taxon>
        <taxon>Tracheophyta</taxon>
        <taxon>Spermatophyta</taxon>
        <taxon>Magnoliopsida</taxon>
        <taxon>eudicotyledons</taxon>
        <taxon>Gunneridae</taxon>
        <taxon>Pentapetalae</taxon>
        <taxon>rosids</taxon>
        <taxon>malvids</taxon>
        <taxon>Myrtales</taxon>
        <taxon>Myrtaceae</taxon>
        <taxon>Myrtoideae</taxon>
        <taxon>Eucalypteae</taxon>
        <taxon>Eucalyptus</taxon>
    </lineage>
</organism>
<evidence type="ECO:0000313" key="3">
    <source>
        <dbReference type="Proteomes" id="UP001634007"/>
    </source>
</evidence>
<dbReference type="InterPro" id="IPR002048">
    <property type="entry name" value="EF_hand_dom"/>
</dbReference>
<name>A0ABD3LET3_EUCGL</name>
<reference evidence="2 3" key="1">
    <citation type="submission" date="2024-11" db="EMBL/GenBank/DDBJ databases">
        <title>Chromosome-level genome assembly of Eucalyptus globulus Labill. provides insights into its genome evolution.</title>
        <authorList>
            <person name="Li X."/>
        </authorList>
    </citation>
    <scope>NUCLEOTIDE SEQUENCE [LARGE SCALE GENOMIC DNA]</scope>
    <source>
        <strain evidence="2">CL2024</strain>
        <tissue evidence="2">Fresh tender leaves</tissue>
    </source>
</reference>